<accession>A0A6P2CL02</accession>
<dbReference type="GO" id="GO:0043565">
    <property type="term" value="F:sequence-specific DNA binding"/>
    <property type="evidence" value="ECO:0007669"/>
    <property type="project" value="InterPro"/>
</dbReference>
<dbReference type="GO" id="GO:0003700">
    <property type="term" value="F:DNA-binding transcription factor activity"/>
    <property type="evidence" value="ECO:0007669"/>
    <property type="project" value="InterPro"/>
</dbReference>
<name>A0A6P2CL02_9LACO</name>
<proteinExistence type="predicted"/>
<keyword evidence="1" id="KW-0805">Transcription regulation</keyword>
<feature type="domain" description="HTH araC/xylS-type" evidence="4">
    <location>
        <begin position="264"/>
        <end position="362"/>
    </location>
</feature>
<dbReference type="EMBL" id="SDGY01000001">
    <property type="protein sequence ID" value="TYC46556.1"/>
    <property type="molecule type" value="Genomic_DNA"/>
</dbReference>
<evidence type="ECO:0000259" key="4">
    <source>
        <dbReference type="PROSITE" id="PS01124"/>
    </source>
</evidence>
<gene>
    <name evidence="5" type="ORF">ESZ47_00010</name>
</gene>
<sequence>MINIKKLANILNADVILLSIRDKKANYIDNCSNDYDKDAVNLLTENVNLLTNHAYHSLNYNSGHILTVRVTVEKIICFSFNYNEYSSLNNELLMLHSLSNLKVTAQLIYTLYTNDSAPNDEVLITRFTDKIHIDKKNYMPFDPAFFFKVETVIIKAIVYSDKTALTKALEDLSHITLIGERFASNNIIRGEKDTLISYVAVLNRAIVQWGYPIKKAFQIHNNLVQEIELSPQFIDFFQVIRKITWHYFEIMKIYKINNFLPLHQRIKQYIKEHIHENITLDGIAKELNASKKALNPAFKKEYGTTITKFIRYSKIDIAKELLITSNLSLLEISTLLSFSTTSYFVKTFKEITGYTPNFFRQNPDL</sequence>
<organism evidence="5 6">
    <name type="scientific">Leuconostoc litchii</name>
    <dbReference type="NCBI Taxonomy" id="1981069"/>
    <lineage>
        <taxon>Bacteria</taxon>
        <taxon>Bacillati</taxon>
        <taxon>Bacillota</taxon>
        <taxon>Bacilli</taxon>
        <taxon>Lactobacillales</taxon>
        <taxon>Lactobacillaceae</taxon>
        <taxon>Leuconostoc</taxon>
    </lineage>
</organism>
<keyword evidence="2" id="KW-0238">DNA-binding</keyword>
<dbReference type="PANTHER" id="PTHR43280:SF2">
    <property type="entry name" value="HTH-TYPE TRANSCRIPTIONAL REGULATOR EXSA"/>
    <property type="match status" value="1"/>
</dbReference>
<dbReference type="PANTHER" id="PTHR43280">
    <property type="entry name" value="ARAC-FAMILY TRANSCRIPTIONAL REGULATOR"/>
    <property type="match status" value="1"/>
</dbReference>
<evidence type="ECO:0000256" key="3">
    <source>
        <dbReference type="ARBA" id="ARBA00023163"/>
    </source>
</evidence>
<comment type="caution">
    <text evidence="5">The sequence shown here is derived from an EMBL/GenBank/DDBJ whole genome shotgun (WGS) entry which is preliminary data.</text>
</comment>
<dbReference type="Gene3D" id="1.10.10.60">
    <property type="entry name" value="Homeodomain-like"/>
    <property type="match status" value="2"/>
</dbReference>
<evidence type="ECO:0000313" key="6">
    <source>
        <dbReference type="Proteomes" id="UP000442244"/>
    </source>
</evidence>
<protein>
    <submittedName>
        <fullName evidence="5">Helix-turn-helix domain-containing protein</fullName>
    </submittedName>
</protein>
<keyword evidence="3" id="KW-0804">Transcription</keyword>
<evidence type="ECO:0000313" key="5">
    <source>
        <dbReference type="EMBL" id="TYC46556.1"/>
    </source>
</evidence>
<dbReference type="Pfam" id="PF12833">
    <property type="entry name" value="HTH_18"/>
    <property type="match status" value="1"/>
</dbReference>
<dbReference type="OrthoDB" id="62429at2"/>
<reference evidence="5 6" key="1">
    <citation type="submission" date="2019-01" db="EMBL/GenBank/DDBJ databases">
        <title>Leuconostoc litchii sp. nov., a novel lactic acid bacterium isolated from lychee.</title>
        <authorList>
            <person name="Wang L.-T."/>
        </authorList>
    </citation>
    <scope>NUCLEOTIDE SEQUENCE [LARGE SCALE GENOMIC DNA]</scope>
    <source>
        <strain evidence="5 6">MB7</strain>
    </source>
</reference>
<keyword evidence="6" id="KW-1185">Reference proteome</keyword>
<dbReference type="PROSITE" id="PS01124">
    <property type="entry name" value="HTH_ARAC_FAMILY_2"/>
    <property type="match status" value="1"/>
</dbReference>
<dbReference type="SUPFAM" id="SSF46689">
    <property type="entry name" value="Homeodomain-like"/>
    <property type="match status" value="2"/>
</dbReference>
<dbReference type="RefSeq" id="WP_148603604.1">
    <property type="nucleotide sequence ID" value="NZ_SDGY01000001.1"/>
</dbReference>
<evidence type="ECO:0000256" key="1">
    <source>
        <dbReference type="ARBA" id="ARBA00023015"/>
    </source>
</evidence>
<evidence type="ECO:0000256" key="2">
    <source>
        <dbReference type="ARBA" id="ARBA00023125"/>
    </source>
</evidence>
<dbReference type="InterPro" id="IPR018060">
    <property type="entry name" value="HTH_AraC"/>
</dbReference>
<dbReference type="AlphaFoldDB" id="A0A6P2CL02"/>
<dbReference type="Proteomes" id="UP000442244">
    <property type="component" value="Unassembled WGS sequence"/>
</dbReference>
<dbReference type="InterPro" id="IPR009057">
    <property type="entry name" value="Homeodomain-like_sf"/>
</dbReference>
<dbReference type="SMART" id="SM00342">
    <property type="entry name" value="HTH_ARAC"/>
    <property type="match status" value="1"/>
</dbReference>